<dbReference type="STRING" id="137246.A0A401T683"/>
<dbReference type="Pfam" id="PF08742">
    <property type="entry name" value="C8"/>
    <property type="match status" value="4"/>
</dbReference>
<dbReference type="FunFam" id="2.10.25.10:FF:000674">
    <property type="entry name" value="Mucin-2"/>
    <property type="match status" value="1"/>
</dbReference>
<feature type="domain" description="VWFD" evidence="4">
    <location>
        <begin position="1099"/>
        <end position="1283"/>
    </location>
</feature>
<sequence length="1326" mass="148544">MAVSARAEGGNGIARGKGRGLELLLLEMDVKVLIECADYFPDFSIQFRRRNTGDIERLLIQIYSTTVKVEFGRIGVNGQQNIRLPYSSNGISIQPFGNFVRLLAKQQGVDAIVVWNNEDYLMVELGDKYKNKTCGLCGDFNNSPEYNELFHEGHRFTILHFASLHKLDDPLEHCMHMKNESEEEQLPKYQDFCASLMDKVAPECTVPRPGYIKSCQQDLSTCSKKYANCACDTFSEYARECSRLLQPVRNWRHERLCPPRKCPTNQVYLENGCPCFSTCSNLRSTCDSHGTYGCFCPEGTVFDDISNKGMCVHLSECPCTWNGNTYSPGDKISALCRNCVCSMSQWKCTNLPCPGRCSIEGGSFVTTFDSRQYRFHSVCIFVLVKGKILRVTPSSINIMSVKYCMCCLEAGIKVERKSTTWVQMSTRFGLKMQIYFSPVFQVYITVQMKFFDTTDGLCGNFNGDSKDDFKSSMEISEGIAAIFVNTWHIGGYCKHVIDKHPDPCSLSRFKLDYAQRYCLKLMNKNSIFGKCHAFVDPMEYTERCQYEVCNYENIQGYMCSALHSYVLACKARGTDYSKIFIGDLCVKQQQCPCILNGKIHPSGEKVDALCKSCLCSVGRWNCTSEPCTGSCSIEGGSFVTSFDLRSYRFHGTCKYLLVKSPKIPENGFLTATFKQCGRRSSETCLTAITYINDKLNIEISKQDMAIVNGEVKKLPYRAGNISIYRQSSTYIQVSTLSGLEMQIQVDPIFQAYVNIGNDFFGTSTGLCGNFNGDPRDDFRSSMGILERTAASFVNSWQVDYRCNGATNKQPCIPTLSNWGYPPNKCHLLVDVTSIFGRCHSLVDPVPFEKKCQFETCNYERTQDFLCAALGSYARACAAKGLILNEWRNTVQGCKIMCPDHQVFSYNARACDRTCVSLSDRDFECTATDVPVDGCICPTHTYLDVYGNCVKASKCQCILNNGDYLGPGRSITINYETWFCRNGKLKCAGQPPVFKGMCKPPKVYFSCAHGPQDQYGKTCALTCQMIATEISCIPAKCVSGCLCPEGMVLDYDDSCIDSEDCPCKFSDRTYKRGEKMMKDCEECVCHSGKWKCVANVHCPATCVIHGEGHVTTFDGKTFIFNGNCEYTLVQDSCCVNETRPNFKIVSENVICGQSGVTCSRAIKIYIGDVLIEMKDAKYEIRPENAADKFNIQINPLYISLEVVIPGGHLLQVLWNKNTNTFIRFTRIQQVYRVPYYESCVQTTCGCDIFGDCDCMCGAVAVYAKACIDAGVCINWRSLNFCGSRLPDQRLPAIRSEASSSGGTGVCCWFDAHWKPRHVAGSQTQGEW</sequence>
<dbReference type="InterPro" id="IPR001846">
    <property type="entry name" value="VWF_type-D"/>
</dbReference>
<dbReference type="OMA" id="WNCTSEP"/>
<accession>A0A401T683</accession>
<evidence type="ECO:0000313" key="5">
    <source>
        <dbReference type="EMBL" id="GCC38183.1"/>
    </source>
</evidence>
<evidence type="ECO:0000259" key="4">
    <source>
        <dbReference type="PROSITE" id="PS51233"/>
    </source>
</evidence>
<protein>
    <recommendedName>
        <fullName evidence="4">VWFD domain-containing protein</fullName>
    </recommendedName>
</protein>
<dbReference type="InterPro" id="IPR001007">
    <property type="entry name" value="VWF_dom"/>
</dbReference>
<feature type="domain" description="VWFD" evidence="4">
    <location>
        <begin position="3"/>
        <end position="175"/>
    </location>
</feature>
<evidence type="ECO:0000256" key="2">
    <source>
        <dbReference type="ARBA" id="ARBA00023157"/>
    </source>
</evidence>
<keyword evidence="6" id="KW-1185">Reference proteome</keyword>
<evidence type="ECO:0000256" key="3">
    <source>
        <dbReference type="ARBA" id="ARBA00023180"/>
    </source>
</evidence>
<dbReference type="InterPro" id="IPR002919">
    <property type="entry name" value="TIL_dom"/>
</dbReference>
<dbReference type="OrthoDB" id="160294at2759"/>
<evidence type="ECO:0000256" key="1">
    <source>
        <dbReference type="ARBA" id="ARBA00022737"/>
    </source>
</evidence>
<name>A0A401T683_CHIPU</name>
<dbReference type="EMBL" id="BEZZ01001129">
    <property type="protein sequence ID" value="GCC38183.1"/>
    <property type="molecule type" value="Genomic_DNA"/>
</dbReference>
<gene>
    <name evidence="5" type="ORF">chiPu_0016695</name>
</gene>
<dbReference type="SMART" id="SM00216">
    <property type="entry name" value="VWD"/>
    <property type="match status" value="4"/>
</dbReference>
<keyword evidence="1" id="KW-0677">Repeat</keyword>
<dbReference type="SMART" id="SM00215">
    <property type="entry name" value="VWC_out"/>
    <property type="match status" value="3"/>
</dbReference>
<dbReference type="GO" id="GO:0005615">
    <property type="term" value="C:extracellular space"/>
    <property type="evidence" value="ECO:0007669"/>
    <property type="project" value="TreeGrafter"/>
</dbReference>
<dbReference type="InterPro" id="IPR036084">
    <property type="entry name" value="Ser_inhib-like_sf"/>
</dbReference>
<keyword evidence="2" id="KW-1015">Disulfide bond</keyword>
<dbReference type="PANTHER" id="PTHR11339:SF264">
    <property type="entry name" value="MUCIN-6"/>
    <property type="match status" value="1"/>
</dbReference>
<reference evidence="5 6" key="1">
    <citation type="journal article" date="2018" name="Nat. Ecol. Evol.">
        <title>Shark genomes provide insights into elasmobranch evolution and the origin of vertebrates.</title>
        <authorList>
            <person name="Hara Y"/>
            <person name="Yamaguchi K"/>
            <person name="Onimaru K"/>
            <person name="Kadota M"/>
            <person name="Koyanagi M"/>
            <person name="Keeley SD"/>
            <person name="Tatsumi K"/>
            <person name="Tanaka K"/>
            <person name="Motone F"/>
            <person name="Kageyama Y"/>
            <person name="Nozu R"/>
            <person name="Adachi N"/>
            <person name="Nishimura O"/>
            <person name="Nakagawa R"/>
            <person name="Tanegashima C"/>
            <person name="Kiyatake I"/>
            <person name="Matsumoto R"/>
            <person name="Murakumo K"/>
            <person name="Nishida K"/>
            <person name="Terakita A"/>
            <person name="Kuratani S"/>
            <person name="Sato K"/>
            <person name="Hyodo S Kuraku.S."/>
        </authorList>
    </citation>
    <scope>NUCLEOTIDE SEQUENCE [LARGE SCALE GENOMIC DNA]</scope>
</reference>
<proteinExistence type="predicted"/>
<comment type="caution">
    <text evidence="5">The sequence shown here is derived from an EMBL/GenBank/DDBJ whole genome shotgun (WGS) entry which is preliminary data.</text>
</comment>
<dbReference type="SUPFAM" id="SSF57567">
    <property type="entry name" value="Serine protease inhibitors"/>
    <property type="match status" value="3"/>
</dbReference>
<dbReference type="GO" id="GO:0031012">
    <property type="term" value="C:extracellular matrix"/>
    <property type="evidence" value="ECO:0007669"/>
    <property type="project" value="TreeGrafter"/>
</dbReference>
<dbReference type="InterPro" id="IPR014853">
    <property type="entry name" value="VWF/SSPO/ZAN-like_Cys-rich_dom"/>
</dbReference>
<dbReference type="SMART" id="SM00832">
    <property type="entry name" value="C8"/>
    <property type="match status" value="4"/>
</dbReference>
<dbReference type="Pfam" id="PF01826">
    <property type="entry name" value="TIL"/>
    <property type="match status" value="2"/>
</dbReference>
<dbReference type="PROSITE" id="PS51233">
    <property type="entry name" value="VWFD"/>
    <property type="match status" value="4"/>
</dbReference>
<feature type="domain" description="VWFD" evidence="4">
    <location>
        <begin position="629"/>
        <end position="803"/>
    </location>
</feature>
<dbReference type="Proteomes" id="UP000287033">
    <property type="component" value="Unassembled WGS sequence"/>
</dbReference>
<dbReference type="InterPro" id="IPR050780">
    <property type="entry name" value="Mucin_vWF_Thrombospondin_sf"/>
</dbReference>
<organism evidence="5 6">
    <name type="scientific">Chiloscyllium punctatum</name>
    <name type="common">Brownbanded bambooshark</name>
    <name type="synonym">Hemiscyllium punctatum</name>
    <dbReference type="NCBI Taxonomy" id="137246"/>
    <lineage>
        <taxon>Eukaryota</taxon>
        <taxon>Metazoa</taxon>
        <taxon>Chordata</taxon>
        <taxon>Craniata</taxon>
        <taxon>Vertebrata</taxon>
        <taxon>Chondrichthyes</taxon>
        <taxon>Elasmobranchii</taxon>
        <taxon>Galeomorphii</taxon>
        <taxon>Galeoidea</taxon>
        <taxon>Orectolobiformes</taxon>
        <taxon>Hemiscylliidae</taxon>
        <taxon>Chiloscyllium</taxon>
    </lineage>
</organism>
<dbReference type="Gene3D" id="2.10.25.10">
    <property type="entry name" value="Laminin"/>
    <property type="match status" value="3"/>
</dbReference>
<dbReference type="CDD" id="cd19941">
    <property type="entry name" value="TIL"/>
    <property type="match status" value="3"/>
</dbReference>
<evidence type="ECO:0000313" key="6">
    <source>
        <dbReference type="Proteomes" id="UP000287033"/>
    </source>
</evidence>
<dbReference type="PANTHER" id="PTHR11339">
    <property type="entry name" value="EXTRACELLULAR MATRIX GLYCOPROTEIN RELATED"/>
    <property type="match status" value="1"/>
</dbReference>
<keyword evidence="3" id="KW-0325">Glycoprotein</keyword>
<dbReference type="Pfam" id="PF00094">
    <property type="entry name" value="VWD"/>
    <property type="match status" value="4"/>
</dbReference>
<feature type="domain" description="VWFD" evidence="4">
    <location>
        <begin position="284"/>
        <end position="494"/>
    </location>
</feature>